<dbReference type="EMBL" id="MN549360">
    <property type="protein sequence ID" value="QGZ13897.1"/>
    <property type="molecule type" value="Genomic_DNA"/>
</dbReference>
<accession>A0A6B9J153</accession>
<evidence type="ECO:0000313" key="2">
    <source>
        <dbReference type="Proteomes" id="UP000436513"/>
    </source>
</evidence>
<protein>
    <submittedName>
        <fullName evidence="1">5-prime nucleotidase</fullName>
    </submittedName>
</protein>
<evidence type="ECO:0000313" key="1">
    <source>
        <dbReference type="EMBL" id="QGZ13897.1"/>
    </source>
</evidence>
<reference evidence="1 2" key="1">
    <citation type="submission" date="2019-10" db="EMBL/GenBank/DDBJ databases">
        <title>Complete genome sequence of bacteriophage vB_RLeM_RL38JI.</title>
        <authorList>
            <person name="Gunathilake D."/>
            <person name="Bhat S."/>
            <person name="Yost C.K."/>
            <person name="Hynes M.F."/>
        </authorList>
    </citation>
    <scope>NUCLEOTIDE SEQUENCE [LARGE SCALE GENOMIC DNA]</scope>
</reference>
<proteinExistence type="predicted"/>
<organism evidence="1 2">
    <name type="scientific">Rhizobium phage RL38J1</name>
    <dbReference type="NCBI Taxonomy" id="2663232"/>
    <lineage>
        <taxon>Viruses</taxon>
        <taxon>Duplodnaviria</taxon>
        <taxon>Heunggongvirae</taxon>
        <taxon>Uroviricota</taxon>
        <taxon>Caudoviricetes</taxon>
        <taxon>Pootjesviridae</taxon>
        <taxon>Innesvirus</taxon>
        <taxon>Innesvirus RL38J1</taxon>
    </lineage>
</organism>
<dbReference type="Proteomes" id="UP000436513">
    <property type="component" value="Segment"/>
</dbReference>
<dbReference type="SUPFAM" id="SSF56784">
    <property type="entry name" value="HAD-like"/>
    <property type="match status" value="1"/>
</dbReference>
<dbReference type="Gene3D" id="3.40.50.1000">
    <property type="entry name" value="HAD superfamily/HAD-like"/>
    <property type="match status" value="1"/>
</dbReference>
<dbReference type="InterPro" id="IPR023214">
    <property type="entry name" value="HAD_sf"/>
</dbReference>
<keyword evidence="2" id="KW-1185">Reference proteome</keyword>
<dbReference type="InterPro" id="IPR036412">
    <property type="entry name" value="HAD-like_sf"/>
</dbReference>
<gene>
    <name evidence="1" type="ORF">RL38J1_124</name>
</gene>
<sequence>MTTINLDLDGVFFDFERHYYDTFGVTAKDEDDNVLNKKIKKHGNFFAELPLFDGAVKFLDDLKKYVDDLNHEYRWIKPYAYDLKFLSACGRSDFENVAQQKIKAVRTHLNQDLHLTFSPAGKQKYLFLRYKGDVLIDDFKKNLDPWIEAGGRAIQHEGDYNVTLQTLKLVLGKTVSNRSPGYDTVNHDLILKDSELEYFKG</sequence>
<name>A0A6B9J153_9CAUD</name>